<evidence type="ECO:0000313" key="3">
    <source>
        <dbReference type="Proteomes" id="UP000652761"/>
    </source>
</evidence>
<dbReference type="AlphaFoldDB" id="A0A843VTY8"/>
<gene>
    <name evidence="2" type="ORF">Taro_030406</name>
</gene>
<sequence length="282" mass="31315">MNSCDSKSLPEESRGVSLSNKAHPLPARAAGTPISGSKTTLQSSKVRNAYHRVLKSSGNREMPRPQPGSGQTRLPQNQQTTQCGSNPRHTPAETKKLTEPRSNHVRPESHDTNTNIPDLREVGKEHPGVTPRDTKQPSENDVSPQAQPPQTSTRLRAHKQNHPAPRALHEIRELHTPMPPQTAPRNGLPKQQLGAYTRHPERTHRTETTNPAHEAKLTKPTELDMARLQPPCKLGQRETILGNSVRNTVTQEHTSHHHRQLREGHTVNPSRSPAVDSCLRPP</sequence>
<evidence type="ECO:0000256" key="1">
    <source>
        <dbReference type="SAM" id="MobiDB-lite"/>
    </source>
</evidence>
<reference evidence="2" key="1">
    <citation type="submission" date="2017-07" db="EMBL/GenBank/DDBJ databases">
        <title>Taro Niue Genome Assembly and Annotation.</title>
        <authorList>
            <person name="Atibalentja N."/>
            <person name="Keating K."/>
            <person name="Fields C.J."/>
        </authorList>
    </citation>
    <scope>NUCLEOTIDE SEQUENCE</scope>
    <source>
        <strain evidence="2">Niue_2</strain>
        <tissue evidence="2">Leaf</tissue>
    </source>
</reference>
<feature type="compositionally biased region" description="Basic and acidic residues" evidence="1">
    <location>
        <begin position="198"/>
        <end position="217"/>
    </location>
</feature>
<feature type="compositionally biased region" description="Polar residues" evidence="1">
    <location>
        <begin position="68"/>
        <end position="88"/>
    </location>
</feature>
<feature type="compositionally biased region" description="Basic and acidic residues" evidence="1">
    <location>
        <begin position="90"/>
        <end position="111"/>
    </location>
</feature>
<keyword evidence="3" id="KW-1185">Reference proteome</keyword>
<accession>A0A843VTY8</accession>
<proteinExistence type="predicted"/>
<feature type="compositionally biased region" description="Polar residues" evidence="1">
    <location>
        <begin position="34"/>
        <end position="46"/>
    </location>
</feature>
<feature type="compositionally biased region" description="Polar residues" evidence="1">
    <location>
        <begin position="139"/>
        <end position="154"/>
    </location>
</feature>
<evidence type="ECO:0000313" key="2">
    <source>
        <dbReference type="EMBL" id="MQL97707.1"/>
    </source>
</evidence>
<protein>
    <submittedName>
        <fullName evidence="2">Uncharacterized protein</fullName>
    </submittedName>
</protein>
<feature type="compositionally biased region" description="Basic and acidic residues" evidence="1">
    <location>
        <begin position="118"/>
        <end position="138"/>
    </location>
</feature>
<organism evidence="2 3">
    <name type="scientific">Colocasia esculenta</name>
    <name type="common">Wild taro</name>
    <name type="synonym">Arum esculentum</name>
    <dbReference type="NCBI Taxonomy" id="4460"/>
    <lineage>
        <taxon>Eukaryota</taxon>
        <taxon>Viridiplantae</taxon>
        <taxon>Streptophyta</taxon>
        <taxon>Embryophyta</taxon>
        <taxon>Tracheophyta</taxon>
        <taxon>Spermatophyta</taxon>
        <taxon>Magnoliopsida</taxon>
        <taxon>Liliopsida</taxon>
        <taxon>Araceae</taxon>
        <taxon>Aroideae</taxon>
        <taxon>Colocasieae</taxon>
        <taxon>Colocasia</taxon>
    </lineage>
</organism>
<feature type="region of interest" description="Disordered" evidence="1">
    <location>
        <begin position="1"/>
        <end position="217"/>
    </location>
</feature>
<name>A0A843VTY8_COLES</name>
<dbReference type="Proteomes" id="UP000652761">
    <property type="component" value="Unassembled WGS sequence"/>
</dbReference>
<dbReference type="EMBL" id="NMUH01002088">
    <property type="protein sequence ID" value="MQL97707.1"/>
    <property type="molecule type" value="Genomic_DNA"/>
</dbReference>
<feature type="region of interest" description="Disordered" evidence="1">
    <location>
        <begin position="246"/>
        <end position="282"/>
    </location>
</feature>
<comment type="caution">
    <text evidence="2">The sequence shown here is derived from an EMBL/GenBank/DDBJ whole genome shotgun (WGS) entry which is preliminary data.</text>
</comment>